<comment type="pathway">
    <text evidence="1">Carbohydrate metabolism; tricarboxylic acid cycle.</text>
</comment>
<dbReference type="InterPro" id="IPR036969">
    <property type="entry name" value="Citrate_synthase_sf"/>
</dbReference>
<dbReference type="InterPro" id="IPR002020">
    <property type="entry name" value="Citrate_synthase"/>
</dbReference>
<protein>
    <recommendedName>
        <fullName evidence="5">Citrate synthase</fullName>
    </recommendedName>
</protein>
<dbReference type="InterPro" id="IPR016142">
    <property type="entry name" value="Citrate_synth-like_lrg_a-sub"/>
</dbReference>
<dbReference type="Gene3D" id="1.10.580.10">
    <property type="entry name" value="Citrate Synthase, domain 1"/>
    <property type="match status" value="1"/>
</dbReference>
<dbReference type="PRINTS" id="PR00143">
    <property type="entry name" value="CITRTSNTHASE"/>
</dbReference>
<comment type="caution">
    <text evidence="6">The sequence shown here is derived from an EMBL/GenBank/DDBJ whole genome shotgun (WGS) entry which is preliminary data.</text>
</comment>
<organism evidence="6 7">
    <name type="scientific">Clostridium brassicae</name>
    <dbReference type="NCBI Taxonomy" id="2999072"/>
    <lineage>
        <taxon>Bacteria</taxon>
        <taxon>Bacillati</taxon>
        <taxon>Bacillota</taxon>
        <taxon>Clostridia</taxon>
        <taxon>Eubacteriales</taxon>
        <taxon>Clostridiaceae</taxon>
        <taxon>Clostridium</taxon>
    </lineage>
</organism>
<dbReference type="InterPro" id="IPR016143">
    <property type="entry name" value="Citrate_synth-like_sm_a-sub"/>
</dbReference>
<dbReference type="PIRSF" id="PIRSF001369">
    <property type="entry name" value="Citrate_synth"/>
    <property type="match status" value="1"/>
</dbReference>
<dbReference type="NCBIfam" id="NF010635">
    <property type="entry name" value="PRK14032.1"/>
    <property type="match status" value="1"/>
</dbReference>
<reference evidence="6" key="1">
    <citation type="submission" date="2022-12" db="EMBL/GenBank/DDBJ databases">
        <title>Clostridium sp. nov., isolated from industrial wastewater.</title>
        <authorList>
            <person name="Jiayan W."/>
        </authorList>
    </citation>
    <scope>NUCLEOTIDE SEQUENCE</scope>
    <source>
        <strain evidence="6">ZC22-4</strain>
    </source>
</reference>
<accession>A0ABT4DA92</accession>
<evidence type="ECO:0000256" key="3">
    <source>
        <dbReference type="ARBA" id="ARBA00022679"/>
    </source>
</evidence>
<dbReference type="RefSeq" id="WP_268061515.1">
    <property type="nucleotide sequence ID" value="NZ_JAPQFJ010000010.1"/>
</dbReference>
<dbReference type="PANTHER" id="PTHR11739">
    <property type="entry name" value="CITRATE SYNTHASE"/>
    <property type="match status" value="1"/>
</dbReference>
<proteinExistence type="inferred from homology"/>
<evidence type="ECO:0000313" key="7">
    <source>
        <dbReference type="Proteomes" id="UP001144612"/>
    </source>
</evidence>
<name>A0ABT4DA92_9CLOT</name>
<dbReference type="Gene3D" id="1.10.230.10">
    <property type="entry name" value="Cytochrome P450-Terp, domain 2"/>
    <property type="match status" value="1"/>
</dbReference>
<keyword evidence="7" id="KW-1185">Reference proteome</keyword>
<evidence type="ECO:0000256" key="4">
    <source>
        <dbReference type="ARBA" id="ARBA00049288"/>
    </source>
</evidence>
<keyword evidence="3 5" id="KW-0808">Transferase</keyword>
<dbReference type="Pfam" id="PF00285">
    <property type="entry name" value="Citrate_synt"/>
    <property type="match status" value="1"/>
</dbReference>
<evidence type="ECO:0000256" key="1">
    <source>
        <dbReference type="ARBA" id="ARBA00005163"/>
    </source>
</evidence>
<evidence type="ECO:0000256" key="5">
    <source>
        <dbReference type="PIRNR" id="PIRNR001369"/>
    </source>
</evidence>
<dbReference type="EMBL" id="JAPQFJ010000010">
    <property type="protein sequence ID" value="MCY6959093.1"/>
    <property type="molecule type" value="Genomic_DNA"/>
</dbReference>
<comment type="catalytic activity">
    <reaction evidence="4">
        <text>oxaloacetate + acetyl-CoA + H2O = citrate + CoA + H(+)</text>
        <dbReference type="Rhea" id="RHEA:16845"/>
        <dbReference type="ChEBI" id="CHEBI:15377"/>
        <dbReference type="ChEBI" id="CHEBI:15378"/>
        <dbReference type="ChEBI" id="CHEBI:16452"/>
        <dbReference type="ChEBI" id="CHEBI:16947"/>
        <dbReference type="ChEBI" id="CHEBI:57287"/>
        <dbReference type="ChEBI" id="CHEBI:57288"/>
        <dbReference type="EC" id="2.3.3.16"/>
    </reaction>
</comment>
<dbReference type="PANTHER" id="PTHR11739:SF4">
    <property type="entry name" value="CITRATE SYNTHASE, PEROXISOMAL"/>
    <property type="match status" value="1"/>
</dbReference>
<dbReference type="CDD" id="cd06113">
    <property type="entry name" value="citrate_synt_like_1_2"/>
    <property type="match status" value="1"/>
</dbReference>
<gene>
    <name evidence="6" type="ORF">OW729_10805</name>
</gene>
<dbReference type="InterPro" id="IPR024176">
    <property type="entry name" value="Citrate_synthase_bac-typ"/>
</dbReference>
<evidence type="ECO:0000313" key="6">
    <source>
        <dbReference type="EMBL" id="MCY6959093.1"/>
    </source>
</evidence>
<dbReference type="SUPFAM" id="SSF48256">
    <property type="entry name" value="Citrate synthase"/>
    <property type="match status" value="1"/>
</dbReference>
<sequence length="461" mass="52194">MLSNSRGDLFEKNEIYKSSLNKLTEKAKKNNIISSECYKRYDVKRGLRNENGTGVLVGLTEVGNVHGYTIENGKKIPDQGMLTYRGIDVKEIVSGFQSDKRFGFEEVCYLLLLGEFPTEQELKKFKIMLGKCRELPDGFTEDMILKFPSNNIMNKLERSILVAYSFDNNPDDTSIRNILRQSIELISRVPVMIAYGYQAKAHYYDGKSLFIHSPKAELGVAENILHLIRPDNHYTKTEAEVLDLSLVLHAEHGGGNNSAFATHVVSSTGTDTYSAIAAAVGSLKGPKHGGANIKVINMMSNIKESINNWQDLEEIESYLIRILNKEMFDKAGLIYGIGHAIYTLSDPRAVMLKEKALELAKEKGRVDEFLLYENVEKTALKIFKELRGRENICVNVDFYSGFVYDMLNIPCELYTPLFAAARMAGWCAHRIEQVASEPKIIRPAYRNVKEKCKYIPIRERD</sequence>
<comment type="similarity">
    <text evidence="2 5">Belongs to the citrate synthase family.</text>
</comment>
<dbReference type="Proteomes" id="UP001144612">
    <property type="component" value="Unassembled WGS sequence"/>
</dbReference>
<evidence type="ECO:0000256" key="2">
    <source>
        <dbReference type="ARBA" id="ARBA00010566"/>
    </source>
</evidence>